<dbReference type="InterPro" id="IPR055437">
    <property type="entry name" value="TMEM131L_Ig_5"/>
</dbReference>
<feature type="domain" description="Transmembrane protein 131-like N-terminal" evidence="11">
    <location>
        <begin position="307"/>
        <end position="390"/>
    </location>
</feature>
<comment type="caution">
    <text evidence="15">The sequence shown here is derived from an EMBL/GenBank/DDBJ whole genome shotgun (WGS) entry which is preliminary data.</text>
</comment>
<evidence type="ECO:0000256" key="2">
    <source>
        <dbReference type="ARBA" id="ARBA00006682"/>
    </source>
</evidence>
<evidence type="ECO:0000256" key="1">
    <source>
        <dbReference type="ARBA" id="ARBA00004479"/>
    </source>
</evidence>
<evidence type="ECO:0000313" key="16">
    <source>
        <dbReference type="Proteomes" id="UP000796880"/>
    </source>
</evidence>
<gene>
    <name evidence="15" type="ORF">FNV43_RR17202</name>
</gene>
<evidence type="ECO:0000259" key="11">
    <source>
        <dbReference type="Pfam" id="PF12371"/>
    </source>
</evidence>
<feature type="domain" description="DUF7579" evidence="13">
    <location>
        <begin position="563"/>
        <end position="681"/>
    </location>
</feature>
<evidence type="ECO:0000259" key="10">
    <source>
        <dbReference type="Pfam" id="PF04784"/>
    </source>
</evidence>
<feature type="region of interest" description="Disordered" evidence="8">
    <location>
        <begin position="1475"/>
        <end position="1500"/>
    </location>
</feature>
<feature type="compositionally biased region" description="Polar residues" evidence="8">
    <location>
        <begin position="1145"/>
        <end position="1169"/>
    </location>
</feature>
<keyword evidence="7" id="KW-0175">Coiled coil</keyword>
<feature type="compositionally biased region" description="Basic and acidic residues" evidence="8">
    <location>
        <begin position="1475"/>
        <end position="1484"/>
    </location>
</feature>
<evidence type="ECO:0000313" key="15">
    <source>
        <dbReference type="EMBL" id="KAF3438927.1"/>
    </source>
</evidence>
<dbReference type="InterPro" id="IPR025757">
    <property type="entry name" value="MIP1_Leuzipper"/>
</dbReference>
<feature type="domain" description="DUF547" evidence="10">
    <location>
        <begin position="1862"/>
        <end position="1991"/>
    </location>
</feature>
<evidence type="ECO:0000259" key="12">
    <source>
        <dbReference type="Pfam" id="PF14389"/>
    </source>
</evidence>
<organism evidence="15 16">
    <name type="scientific">Rhamnella rubrinervis</name>
    <dbReference type="NCBI Taxonomy" id="2594499"/>
    <lineage>
        <taxon>Eukaryota</taxon>
        <taxon>Viridiplantae</taxon>
        <taxon>Streptophyta</taxon>
        <taxon>Embryophyta</taxon>
        <taxon>Tracheophyta</taxon>
        <taxon>Spermatophyta</taxon>
        <taxon>Magnoliopsida</taxon>
        <taxon>eudicotyledons</taxon>
        <taxon>Gunneridae</taxon>
        <taxon>Pentapetalae</taxon>
        <taxon>rosids</taxon>
        <taxon>fabids</taxon>
        <taxon>Rosales</taxon>
        <taxon>Rhamnaceae</taxon>
        <taxon>rhamnoid group</taxon>
        <taxon>Rhamneae</taxon>
        <taxon>Rhamnella</taxon>
    </lineage>
</organism>
<protein>
    <submittedName>
        <fullName evidence="15">Uncharacterized protein</fullName>
    </submittedName>
</protein>
<dbReference type="PANTHER" id="PTHR22050:SF0">
    <property type="entry name" value="TRANSMEMBRANE PROTEIN 131 HOMOLOG"/>
    <property type="match status" value="1"/>
</dbReference>
<dbReference type="Pfam" id="PF14389">
    <property type="entry name" value="Lzipper-MIP1"/>
    <property type="match status" value="1"/>
</dbReference>
<dbReference type="InterPro" id="IPR022113">
    <property type="entry name" value="TMEM131L_N"/>
</dbReference>
<feature type="region of interest" description="Disordered" evidence="8">
    <location>
        <begin position="1131"/>
        <end position="1219"/>
    </location>
</feature>
<evidence type="ECO:0000256" key="4">
    <source>
        <dbReference type="ARBA" id="ARBA00022729"/>
    </source>
</evidence>
<accession>A0A8K0GRP1</accession>
<dbReference type="PANTHER" id="PTHR22050">
    <property type="entry name" value="RW1 PROTEIN HOMOLOG"/>
    <property type="match status" value="1"/>
</dbReference>
<feature type="region of interest" description="Disordered" evidence="8">
    <location>
        <begin position="1655"/>
        <end position="1680"/>
    </location>
</feature>
<dbReference type="InterPro" id="IPR006869">
    <property type="entry name" value="DUF547"/>
</dbReference>
<dbReference type="Pfam" id="PF04784">
    <property type="entry name" value="DUF547"/>
    <property type="match status" value="1"/>
</dbReference>
<dbReference type="Proteomes" id="UP000796880">
    <property type="component" value="Unassembled WGS sequence"/>
</dbReference>
<feature type="domain" description="TMEM131L fifth Ig-like" evidence="14">
    <location>
        <begin position="928"/>
        <end position="993"/>
    </location>
</feature>
<dbReference type="Pfam" id="PF12371">
    <property type="entry name" value="TMEM131_like_N"/>
    <property type="match status" value="1"/>
</dbReference>
<evidence type="ECO:0000259" key="14">
    <source>
        <dbReference type="Pfam" id="PF24501"/>
    </source>
</evidence>
<dbReference type="Pfam" id="PF24501">
    <property type="entry name" value="Ig_TMEM131L_5"/>
    <property type="match status" value="1"/>
</dbReference>
<sequence length="2071" mass="231072">MKLIWCTMRTKIPGLWSNGKETDRSITLAYESYGSSFNKLRYYLRWCLRCKHIQQASPEIEAETPPIFHKASDGLLLSSSNMMDFQTLTIRAPNQLSVFNLRGLFHPVKLFHFIVVLSCATFFLATCEPCSMIGMLKSSEYDACRSLGGDSNVGFLDVSLGNGNRQALVNIENTCSNSHTLCFPSTLPGFPSKICKLEAAALHASESQADGPLNVGSAQDTQSESNKSWSSDYGMFKLFNGGIVSCSLNSRDGANELSSIQMDSANQNDLSSCRGHLHSQKGTIFKPDKSTEMTDSDSSYGSSLCRVEISPTLLDWGHKYLYFPSVAFLTVENTCNDSILHVYEPFSTDLQFYPCNFSEALLGPGEVASICFVFLPRWLGLSQAHLILQTSSGGFLIQAKGFSIESPYGIYPFLGLNVSSGGRWSRNLSLFNSFDETLYVEEVTAWITVSLGHTSLYTEAICSARYFQDSDEFDIPSVNDWLVVRNDQDSPLLAMRPLRNWEIGPHSTETIIETDLIGESKGKIFGAFCMQLLRSSQDRSETVMVPFEAELDGKALSDDDASGSISASLEALFPCDASETFVAVSVRNDGPYLLSVVKITELSDSEVFCIRYMENLLLFPGTVTQVAVVTCSHLHAELHDFPPDVSNLYENCKLLVHTNDSTSPQIEIPCWEICHVCSRSWKDSTVGYRSHYEKGESGNTRTESIYSGMKLSSKIKAPETAEADDLVLENWKSHGTRSGMSVLDDQEVLFPMVQVGSHQSKWISVKNPSEQPVVMQIILNSGEIIDQCNDTRGLIQPPSSGSLFHEESTAPRRYGFSIAESALTEVYVHPYGRASFGPILFHPSNRCWWRSSALIRNNLTGVEWLSLRGYGGSLSLLLFEGSEPVQSIEFNLSLPIPINISPPDMLFHMEETSFACSRLLLKEFYAKNTGDLPLEVRKIKVSGKECGLDGFMVHTCKGFAIEPGELSKLLISYQTDFSAAMIHRDLELALTTGILVIPMKASLPIYVLNICNKSVFWMRIKKYTAAIILAASLMFLIFWCIFPQLLAMGSYDLCKNHKDSLATTARSTGKCSSMLSRGNCKFSESTEMGSFINKTSIQASIGKYTGCKVGAPEQGSSGGHVKATSENHRQNNDFHHSQKERALSSVLSQSVHVENSNIQQTSQPGNLTIKTEKERGRRRRKKKGASTKFAGLFEVSSSQSGNSTPSSPLSPVTSLTPRHHWPQTLDADQAIDGRNPYNDVANQYCQKSGDFQSVSKQNVSDPKVTVMYQDTESFLSAKEQPSTPRKTESKPVLLPSATFPCATRPAPNVLHPSFMASTSIAPHARAPGSKIYDQKNIKAKEKVQLGDEYTYDIWGDHFSRLRLMGCSKDLSSPFSRASDHDSESFFVKDPQTLMKKSQLRSLLLRLHVAQKYYNAVPYLSSARDLGLLICSHACLFHRSFIFLEKKNKKEEEEEKMNTRARTNLQGMKAAALNHDKKEKMESKGCRVMGSEKTVTNRRRSNREKKMALLQDVDKLKKKLRHEENVHRALERAFTRPLGALPRLPPYLPSNTLELLAEVAVLEEEVVRLEEQVVNFRQGLYQEAVYVSTKRNVENWNDPIEQASVRSAKHQRSKSLSQFEFNSVNSTARSQPSLARTTSSRKLLSTDTISVRAANNSSRQVNGRQAYKKPSTSLPFSEDPRGKENWLWTNSLKDKTSPEKKAAKMVTTPVKKPPIKPEPIDKCLDPLKLQLECRLVDQDRAQECCSGSPHDKVLEADSSPNKVSQDIVKCLSSILLRMSTFKDRVVEAGTSQAPLSSQAGNCETEFTDPYDICLEIGNNDVGPYGNLCSIDAASIDINRTTSALFLIHRLKFLLGKLASVNLEGLNHQQKLAFWINVYNSCMMNALLEQEIPETPEMVVALMQKATIVVGGHMLNAITIEHFILRLPYHLKFTCPKAAKNDEMRARSIFGLEWSEPLVTFALSCGSWSSPAVKVYSAGQVEEELEAAKKEYLQAAVGISKKTNKIIIPKLLDWYLLDFAKDMESLVDWVCLQLPNQIRKEAVECLERKGREPLSQLMQIMPYDFSFRLLIHR</sequence>
<evidence type="ECO:0000256" key="6">
    <source>
        <dbReference type="ARBA" id="ARBA00023136"/>
    </source>
</evidence>
<keyword evidence="6 9" id="KW-0472">Membrane</keyword>
<comment type="subcellular location">
    <subcellularLocation>
        <location evidence="1">Membrane</location>
        <topology evidence="1">Single-pass type I membrane protein</topology>
    </subcellularLocation>
</comment>
<feature type="compositionally biased region" description="Basic residues" evidence="8">
    <location>
        <begin position="1176"/>
        <end position="1185"/>
    </location>
</feature>
<feature type="domain" description="Ternary complex factor MIP1 leucine-zipper" evidence="12">
    <location>
        <begin position="1501"/>
        <end position="1582"/>
    </location>
</feature>
<feature type="transmembrane region" description="Helical" evidence="9">
    <location>
        <begin position="1023"/>
        <end position="1046"/>
    </location>
</feature>
<evidence type="ECO:0000256" key="3">
    <source>
        <dbReference type="ARBA" id="ARBA00022692"/>
    </source>
</evidence>
<evidence type="ECO:0000256" key="5">
    <source>
        <dbReference type="ARBA" id="ARBA00022989"/>
    </source>
</evidence>
<reference evidence="15" key="1">
    <citation type="submission" date="2020-03" db="EMBL/GenBank/DDBJ databases">
        <title>A high-quality chromosome-level genome assembly of a woody plant with both climbing and erect habits, Rhamnella rubrinervis.</title>
        <authorList>
            <person name="Lu Z."/>
            <person name="Yang Y."/>
            <person name="Zhu X."/>
            <person name="Sun Y."/>
        </authorList>
    </citation>
    <scope>NUCLEOTIDE SEQUENCE</scope>
    <source>
        <strain evidence="15">BYM</strain>
        <tissue evidence="15">Leaf</tissue>
    </source>
</reference>
<evidence type="ECO:0000256" key="8">
    <source>
        <dbReference type="SAM" id="MobiDB-lite"/>
    </source>
</evidence>
<name>A0A8K0GRP1_9ROSA</name>
<dbReference type="EMBL" id="VOIH02000008">
    <property type="protein sequence ID" value="KAF3438927.1"/>
    <property type="molecule type" value="Genomic_DNA"/>
</dbReference>
<feature type="compositionally biased region" description="Low complexity" evidence="8">
    <location>
        <begin position="1196"/>
        <end position="1216"/>
    </location>
</feature>
<dbReference type="GO" id="GO:0016020">
    <property type="term" value="C:membrane"/>
    <property type="evidence" value="ECO:0007669"/>
    <property type="project" value="UniProtKB-SubCell"/>
</dbReference>
<dbReference type="Pfam" id="PF24474">
    <property type="entry name" value="DUF7579"/>
    <property type="match status" value="1"/>
</dbReference>
<comment type="similarity">
    <text evidence="2">Belongs to the TMEM131 family.</text>
</comment>
<keyword evidence="5 9" id="KW-1133">Transmembrane helix</keyword>
<dbReference type="InterPro" id="IPR056001">
    <property type="entry name" value="DUF7579"/>
</dbReference>
<feature type="transmembrane region" description="Helical" evidence="9">
    <location>
        <begin position="988"/>
        <end position="1011"/>
    </location>
</feature>
<keyword evidence="4" id="KW-0732">Signal</keyword>
<evidence type="ECO:0000256" key="9">
    <source>
        <dbReference type="SAM" id="Phobius"/>
    </source>
</evidence>
<feature type="coiled-coil region" evidence="7">
    <location>
        <begin position="1505"/>
        <end position="1578"/>
    </location>
</feature>
<keyword evidence="16" id="KW-1185">Reference proteome</keyword>
<dbReference type="OrthoDB" id="168404at2759"/>
<dbReference type="InterPro" id="IPR039877">
    <property type="entry name" value="TMEM131-like"/>
</dbReference>
<evidence type="ECO:0000256" key="7">
    <source>
        <dbReference type="SAM" id="Coils"/>
    </source>
</evidence>
<evidence type="ECO:0000259" key="13">
    <source>
        <dbReference type="Pfam" id="PF24474"/>
    </source>
</evidence>
<keyword evidence="3 9" id="KW-0812">Transmembrane</keyword>
<feature type="compositionally biased region" description="Basic and acidic residues" evidence="8">
    <location>
        <begin position="1131"/>
        <end position="1142"/>
    </location>
</feature>
<proteinExistence type="inferred from homology"/>